<evidence type="ECO:0000256" key="1">
    <source>
        <dbReference type="SAM" id="MobiDB-lite"/>
    </source>
</evidence>
<dbReference type="Gene3D" id="1.20.190.20">
    <property type="entry name" value="14-3-3 domain"/>
    <property type="match status" value="1"/>
</dbReference>
<dbReference type="Proteomes" id="UP000322234">
    <property type="component" value="Unassembled WGS sequence"/>
</dbReference>
<name>A0A6B0QY64_9CETA</name>
<feature type="compositionally biased region" description="Low complexity" evidence="1">
    <location>
        <begin position="91"/>
        <end position="100"/>
    </location>
</feature>
<evidence type="ECO:0000313" key="3">
    <source>
        <dbReference type="Proteomes" id="UP000322234"/>
    </source>
</evidence>
<organism evidence="2 3">
    <name type="scientific">Bos mutus</name>
    <name type="common">wild yak</name>
    <dbReference type="NCBI Taxonomy" id="72004"/>
    <lineage>
        <taxon>Eukaryota</taxon>
        <taxon>Metazoa</taxon>
        <taxon>Chordata</taxon>
        <taxon>Craniata</taxon>
        <taxon>Vertebrata</taxon>
        <taxon>Euteleostomi</taxon>
        <taxon>Mammalia</taxon>
        <taxon>Eutheria</taxon>
        <taxon>Laurasiatheria</taxon>
        <taxon>Artiodactyla</taxon>
        <taxon>Ruminantia</taxon>
        <taxon>Pecora</taxon>
        <taxon>Bovidae</taxon>
        <taxon>Bovinae</taxon>
        <taxon>Bos</taxon>
    </lineage>
</organism>
<protein>
    <submittedName>
        <fullName evidence="2">Uncharacterized protein</fullName>
    </submittedName>
</protein>
<dbReference type="SUPFAM" id="SSF48445">
    <property type="entry name" value="14-3-3 protein"/>
    <property type="match status" value="1"/>
</dbReference>
<sequence>MLAFLDKFLIRNHSDFQRESKVFSLEMKGDSCRYLAGEGGGGAGSEIQKDYMLVMLLLQDNLTLWRSNQQDKEAGENNAGTSVLTPPCPASPSSSQSLSI</sequence>
<proteinExistence type="predicted"/>
<dbReference type="InterPro" id="IPR036815">
    <property type="entry name" value="14-3-3_dom_sf"/>
</dbReference>
<dbReference type="AlphaFoldDB" id="A0A6B0QY64"/>
<keyword evidence="3" id="KW-1185">Reference proteome</keyword>
<feature type="region of interest" description="Disordered" evidence="1">
    <location>
        <begin position="68"/>
        <end position="100"/>
    </location>
</feature>
<accession>A0A6B0QY64</accession>
<gene>
    <name evidence="2" type="ORF">E5288_WYG006428</name>
</gene>
<comment type="caution">
    <text evidence="2">The sequence shown here is derived from an EMBL/GenBank/DDBJ whole genome shotgun (WGS) entry which is preliminary data.</text>
</comment>
<reference evidence="2" key="1">
    <citation type="submission" date="2019-10" db="EMBL/GenBank/DDBJ databases">
        <title>The sequence and de novo assembly of the wild yak genome.</title>
        <authorList>
            <person name="Liu Y."/>
        </authorList>
    </citation>
    <scope>NUCLEOTIDE SEQUENCE [LARGE SCALE GENOMIC DNA]</scope>
    <source>
        <strain evidence="2">WY2019</strain>
    </source>
</reference>
<dbReference type="EMBL" id="VBQZ03000004">
    <property type="protein sequence ID" value="MXQ80253.1"/>
    <property type="molecule type" value="Genomic_DNA"/>
</dbReference>
<evidence type="ECO:0000313" key="2">
    <source>
        <dbReference type="EMBL" id="MXQ80253.1"/>
    </source>
</evidence>